<dbReference type="Proteomes" id="UP001155040">
    <property type="component" value="Unassembled WGS sequence"/>
</dbReference>
<organism evidence="3 5">
    <name type="scientific">Salinibacter ruber</name>
    <dbReference type="NCBI Taxonomy" id="146919"/>
    <lineage>
        <taxon>Bacteria</taxon>
        <taxon>Pseudomonadati</taxon>
        <taxon>Rhodothermota</taxon>
        <taxon>Rhodothermia</taxon>
        <taxon>Rhodothermales</taxon>
        <taxon>Salinibacteraceae</taxon>
        <taxon>Salinibacter</taxon>
    </lineage>
</organism>
<dbReference type="RefSeq" id="WP_013060680.1">
    <property type="nucleotide sequence ID" value="NZ_CALTRV010000010.1"/>
</dbReference>
<dbReference type="Proteomes" id="UP001155034">
    <property type="component" value="Unassembled WGS sequence"/>
</dbReference>
<proteinExistence type="predicted"/>
<reference evidence="3" key="1">
    <citation type="submission" date="2022-08" db="EMBL/GenBank/DDBJ databases">
        <title>Genomic Encyclopedia of Type Strains, Phase V (KMG-V): Genome sequencing to study the core and pangenomes of soil and plant-associated prokaryotes.</title>
        <authorList>
            <person name="Whitman W."/>
        </authorList>
    </citation>
    <scope>NUCLEOTIDE SEQUENCE</scope>
    <source>
        <strain evidence="1">0</strain>
        <strain evidence="2">SP2016B</strain>
        <strain evidence="4">SP3002</strain>
        <strain evidence="3">SP3012</strain>
    </source>
</reference>
<dbReference type="EMBL" id="JANUAU010000014">
    <property type="protein sequence ID" value="MCS3679218.1"/>
    <property type="molecule type" value="Genomic_DNA"/>
</dbReference>
<evidence type="ECO:0000313" key="5">
    <source>
        <dbReference type="Proteomes" id="UP001155040"/>
    </source>
</evidence>
<protein>
    <submittedName>
        <fullName evidence="3">Uncharacterized protein</fullName>
    </submittedName>
</protein>
<dbReference type="AlphaFoldDB" id="A0A9X2UFW3"/>
<dbReference type="Proteomes" id="UP001155110">
    <property type="component" value="Unassembled WGS sequence"/>
</dbReference>
<evidence type="ECO:0000313" key="4">
    <source>
        <dbReference type="EMBL" id="MCS4158845.1"/>
    </source>
</evidence>
<name>A0A9X2UFW3_9BACT</name>
<evidence type="ECO:0000313" key="2">
    <source>
        <dbReference type="EMBL" id="MCS3866470.1"/>
    </source>
</evidence>
<sequence>MTVEVYHRQHSPTGTGYNVFEERPDVAWSDRQHEYERSATVEVEAPDRRDALRRTFRLMRHKPSTTDSGAVVKLYRDSVRRSSIGDVLVVDGAAYEVQDGGFERI</sequence>
<comment type="caution">
    <text evidence="3">The sequence shown here is derived from an EMBL/GenBank/DDBJ whole genome shotgun (WGS) entry which is preliminary data.</text>
</comment>
<dbReference type="EMBL" id="JANTYZ010000013">
    <property type="protein sequence ID" value="MCS3866470.1"/>
    <property type="molecule type" value="Genomic_DNA"/>
</dbReference>
<gene>
    <name evidence="1" type="ORF">GGP71_003167</name>
    <name evidence="2" type="ORF">GGP82_003044</name>
    <name evidence="4" type="ORF">GGP99_002828</name>
    <name evidence="3" type="ORF">GGQ01_002759</name>
</gene>
<dbReference type="EMBL" id="JANUBF010000023">
    <property type="protein sequence ID" value="MCS4037672.1"/>
    <property type="molecule type" value="Genomic_DNA"/>
</dbReference>
<dbReference type="Proteomes" id="UP001155027">
    <property type="component" value="Unassembled WGS sequence"/>
</dbReference>
<dbReference type="EMBL" id="JANTZM010000015">
    <property type="protein sequence ID" value="MCS4158845.1"/>
    <property type="molecule type" value="Genomic_DNA"/>
</dbReference>
<accession>A0A9X2UFW3</accession>
<evidence type="ECO:0000313" key="3">
    <source>
        <dbReference type="EMBL" id="MCS4037672.1"/>
    </source>
</evidence>
<evidence type="ECO:0000313" key="1">
    <source>
        <dbReference type="EMBL" id="MCS3679218.1"/>
    </source>
</evidence>